<keyword evidence="3" id="KW-1185">Reference proteome</keyword>
<gene>
    <name evidence="2" type="ORF">CA12_04990</name>
</gene>
<dbReference type="AlphaFoldDB" id="A0A517P4Z5"/>
<accession>A0A517P4Z5</accession>
<sequence>MSTERPAVFPSPAPSPARPGGPPRGPGRRPAPWTVEDQLRERERRTRVRAALLERLPPPDAGTLDDLGSFRIDLWPPQPAPRPRGAARGPSAAGPVWTGAALLDLIREFAADRGPDFSKQEFIRWARITSGTVNRHCGDWRSTRVAAGLPAEPATEDSALRTLHALLKTLHLNRHRTRPLTAEQLARAAHLSRGPIGSFGGMKQVRNLYRLWVAMHPQAAETP</sequence>
<name>A0A517P4Z5_9PLAN</name>
<dbReference type="RefSeq" id="WP_145357251.1">
    <property type="nucleotide sequence ID" value="NZ_CP036265.1"/>
</dbReference>
<feature type="compositionally biased region" description="Pro residues" evidence="1">
    <location>
        <begin position="9"/>
        <end position="25"/>
    </location>
</feature>
<evidence type="ECO:0000313" key="2">
    <source>
        <dbReference type="EMBL" id="QDT14426.1"/>
    </source>
</evidence>
<reference evidence="2 3" key="1">
    <citation type="submission" date="2019-02" db="EMBL/GenBank/DDBJ databases">
        <title>Deep-cultivation of Planctomycetes and their phenomic and genomic characterization uncovers novel biology.</title>
        <authorList>
            <person name="Wiegand S."/>
            <person name="Jogler M."/>
            <person name="Boedeker C."/>
            <person name="Pinto D."/>
            <person name="Vollmers J."/>
            <person name="Rivas-Marin E."/>
            <person name="Kohn T."/>
            <person name="Peeters S.H."/>
            <person name="Heuer A."/>
            <person name="Rast P."/>
            <person name="Oberbeckmann S."/>
            <person name="Bunk B."/>
            <person name="Jeske O."/>
            <person name="Meyerdierks A."/>
            <person name="Storesund J.E."/>
            <person name="Kallscheuer N."/>
            <person name="Luecker S."/>
            <person name="Lage O.M."/>
            <person name="Pohl T."/>
            <person name="Merkel B.J."/>
            <person name="Hornburger P."/>
            <person name="Mueller R.-W."/>
            <person name="Bruemmer F."/>
            <person name="Labrenz M."/>
            <person name="Spormann A.M."/>
            <person name="Op den Camp H."/>
            <person name="Overmann J."/>
            <person name="Amann R."/>
            <person name="Jetten M.S.M."/>
            <person name="Mascher T."/>
            <person name="Medema M.H."/>
            <person name="Devos D.P."/>
            <person name="Kaster A.-K."/>
            <person name="Ovreas L."/>
            <person name="Rohde M."/>
            <person name="Galperin M.Y."/>
            <person name="Jogler C."/>
        </authorList>
    </citation>
    <scope>NUCLEOTIDE SEQUENCE [LARGE SCALE GENOMIC DNA]</scope>
    <source>
        <strain evidence="2 3">CA12</strain>
    </source>
</reference>
<protein>
    <submittedName>
        <fullName evidence="2">Uncharacterized protein</fullName>
    </submittedName>
</protein>
<evidence type="ECO:0000313" key="3">
    <source>
        <dbReference type="Proteomes" id="UP000318741"/>
    </source>
</evidence>
<evidence type="ECO:0000256" key="1">
    <source>
        <dbReference type="SAM" id="MobiDB-lite"/>
    </source>
</evidence>
<dbReference type="KEGG" id="acaf:CA12_04990"/>
<dbReference type="Proteomes" id="UP000318741">
    <property type="component" value="Chromosome"/>
</dbReference>
<dbReference type="EMBL" id="CP036265">
    <property type="protein sequence ID" value="QDT14426.1"/>
    <property type="molecule type" value="Genomic_DNA"/>
</dbReference>
<feature type="region of interest" description="Disordered" evidence="1">
    <location>
        <begin position="1"/>
        <end position="93"/>
    </location>
</feature>
<organism evidence="2 3">
    <name type="scientific">Alienimonas californiensis</name>
    <dbReference type="NCBI Taxonomy" id="2527989"/>
    <lineage>
        <taxon>Bacteria</taxon>
        <taxon>Pseudomonadati</taxon>
        <taxon>Planctomycetota</taxon>
        <taxon>Planctomycetia</taxon>
        <taxon>Planctomycetales</taxon>
        <taxon>Planctomycetaceae</taxon>
        <taxon>Alienimonas</taxon>
    </lineage>
</organism>
<feature type="compositionally biased region" description="Low complexity" evidence="1">
    <location>
        <begin position="83"/>
        <end position="93"/>
    </location>
</feature>
<proteinExistence type="predicted"/>